<gene>
    <name evidence="1" type="ORF">SAMN05428946_0003</name>
</gene>
<keyword evidence="2" id="KW-1185">Reference proteome</keyword>
<dbReference type="Proteomes" id="UP000187550">
    <property type="component" value="Unassembled WGS sequence"/>
</dbReference>
<dbReference type="EMBL" id="FTPL01000001">
    <property type="protein sequence ID" value="SIT66020.1"/>
    <property type="molecule type" value="Genomic_DNA"/>
</dbReference>
<protein>
    <submittedName>
        <fullName evidence="1">Uncharacterized protein</fullName>
    </submittedName>
</protein>
<dbReference type="AlphaFoldDB" id="A0A1U7PL26"/>
<proteinExistence type="predicted"/>
<dbReference type="RefSeq" id="WP_076756339.1">
    <property type="nucleotide sequence ID" value="NZ_FTPL01000001.1"/>
</dbReference>
<evidence type="ECO:0000313" key="1">
    <source>
        <dbReference type="EMBL" id="SIT66020.1"/>
    </source>
</evidence>
<reference evidence="2" key="1">
    <citation type="submission" date="2017-01" db="EMBL/GenBank/DDBJ databases">
        <authorList>
            <person name="Varghese N."/>
            <person name="Submissions S."/>
        </authorList>
    </citation>
    <scope>NUCLEOTIDE SEQUENCE [LARGE SCALE GENOMIC DNA]</scope>
    <source>
        <strain evidence="2">MNA4</strain>
    </source>
</reference>
<name>A0A1U7PL26_9BACI</name>
<accession>A0A1U7PL26</accession>
<evidence type="ECO:0000313" key="2">
    <source>
        <dbReference type="Proteomes" id="UP000187550"/>
    </source>
</evidence>
<organism evidence="1 2">
    <name type="scientific">Edaphobacillus lindanitolerans</name>
    <dbReference type="NCBI Taxonomy" id="550447"/>
    <lineage>
        <taxon>Bacteria</taxon>
        <taxon>Bacillati</taxon>
        <taxon>Bacillota</taxon>
        <taxon>Bacilli</taxon>
        <taxon>Bacillales</taxon>
        <taxon>Bacillaceae</taxon>
        <taxon>Edaphobacillus</taxon>
    </lineage>
</organism>
<sequence length="82" mass="9111">MNQKYRVSYSFTDGSSLVYTFPIGESGVEALKEKLITGLFQGEKWVSFNEPMTGNEVFINGSSVVKITAMIMDEEMTSGVEE</sequence>